<evidence type="ECO:0000256" key="5">
    <source>
        <dbReference type="ARBA" id="ARBA00023136"/>
    </source>
</evidence>
<comment type="subcellular location">
    <subcellularLocation>
        <location evidence="1">Membrane</location>
    </subcellularLocation>
</comment>
<comment type="caution">
    <text evidence="8">The sequence shown here is derived from an EMBL/GenBank/DDBJ whole genome shotgun (WGS) entry which is preliminary data.</text>
</comment>
<dbReference type="PANTHER" id="PTHR23159">
    <property type="entry name" value="CENTROSOMAL PROTEIN 2"/>
    <property type="match status" value="1"/>
</dbReference>
<protein>
    <submittedName>
        <fullName evidence="8">Uncharacterized protein</fullName>
    </submittedName>
</protein>
<accession>A0AAD7T4J5</accession>
<feature type="transmembrane region" description="Helical" evidence="7">
    <location>
        <begin position="564"/>
        <end position="587"/>
    </location>
</feature>
<keyword evidence="5 7" id="KW-0472">Membrane</keyword>
<dbReference type="Proteomes" id="UP001221898">
    <property type="component" value="Unassembled WGS sequence"/>
</dbReference>
<evidence type="ECO:0000256" key="3">
    <source>
        <dbReference type="ARBA" id="ARBA00022692"/>
    </source>
</evidence>
<dbReference type="SUPFAM" id="SSF58026">
    <property type="entry name" value="Delta-sleep-inducing peptide immunoreactive peptide"/>
    <property type="match status" value="1"/>
</dbReference>
<sequence length="638" mass="72641">MERLNTCVAKLLTAAVQEILEVVGETMSEYQEETARTERENESLRWKLLEFGVEVKTVNTGAVEFTFLTDNGGIFHGGQWDRGLFKSYIMSKIERLNARVAKLLTVAVHEVLEVVRETVSEYQEKTARTQRENESLRRRLQELQDKVKRVSTAPLPVSGGKSLIEQQHYTDTEDEISPVRNAEKLCKTKSVREVETHFGIVFHIEMSKIERLNARVAKLLTVAVHEVLEVVRETVSEYQEKTARTQRENESLRRRLQELQDKVKRVSTAGAQPAALPVSGGKSLMDQQEWSFSRGQDTEFTLAEEKQELTEEPIIRQGEEEGSGLESDHMADSEIDCDILIAAIWLHQRRGVTRRKNKIIKNEELCRMSKIERLNARVAKLLTVAVREVLEVVRETVSEYQEKTARTQRENESLRRRLQELQDKVKRVSTGYEQSAAPHISGERASIEQERKKELCRMSKIERLNARVGKLLTVAVHEVLEVVRETVSEYQEKTARTQRENESLRRRLQELQDKVKRVSTAGAHPAALPVSGGKSLIEQQHCLGNVSRTHNDISTGHIKDYKRLAIGSIICGISCIGICALINSVKVRERRVSDPEKAQMYSNKARKLSLIAIAVWVGLLILIPVLMALVSYLLTLKD</sequence>
<organism evidence="8 9">
    <name type="scientific">Aldrovandia affinis</name>
    <dbReference type="NCBI Taxonomy" id="143900"/>
    <lineage>
        <taxon>Eukaryota</taxon>
        <taxon>Metazoa</taxon>
        <taxon>Chordata</taxon>
        <taxon>Craniata</taxon>
        <taxon>Vertebrata</taxon>
        <taxon>Euteleostomi</taxon>
        <taxon>Actinopterygii</taxon>
        <taxon>Neopterygii</taxon>
        <taxon>Teleostei</taxon>
        <taxon>Notacanthiformes</taxon>
        <taxon>Halosauridae</taxon>
        <taxon>Aldrovandia</taxon>
    </lineage>
</organism>
<feature type="transmembrane region" description="Helical" evidence="7">
    <location>
        <begin position="608"/>
        <end position="634"/>
    </location>
</feature>
<evidence type="ECO:0000313" key="8">
    <source>
        <dbReference type="EMBL" id="KAJ8414203.1"/>
    </source>
</evidence>
<keyword evidence="9" id="KW-1185">Reference proteome</keyword>
<evidence type="ECO:0000256" key="7">
    <source>
        <dbReference type="SAM" id="Phobius"/>
    </source>
</evidence>
<keyword evidence="3 7" id="KW-0812">Transmembrane</keyword>
<evidence type="ECO:0000256" key="6">
    <source>
        <dbReference type="SAM" id="Coils"/>
    </source>
</evidence>
<evidence type="ECO:0000256" key="1">
    <source>
        <dbReference type="ARBA" id="ARBA00004370"/>
    </source>
</evidence>
<feature type="coiled-coil region" evidence="6">
    <location>
        <begin position="480"/>
        <end position="521"/>
    </location>
</feature>
<proteinExistence type="inferred from homology"/>
<dbReference type="PANTHER" id="PTHR23159:SF31">
    <property type="entry name" value="CENTROSOME-ASSOCIATED PROTEIN CEP250 ISOFORM X1"/>
    <property type="match status" value="1"/>
</dbReference>
<gene>
    <name evidence="8" type="ORF">AAFF_G00050730</name>
</gene>
<dbReference type="EMBL" id="JAINUG010000013">
    <property type="protein sequence ID" value="KAJ8414203.1"/>
    <property type="molecule type" value="Genomic_DNA"/>
</dbReference>
<name>A0AAD7T4J5_9TELE</name>
<dbReference type="GO" id="GO:0016020">
    <property type="term" value="C:membrane"/>
    <property type="evidence" value="ECO:0007669"/>
    <property type="project" value="UniProtKB-SubCell"/>
</dbReference>
<dbReference type="AlphaFoldDB" id="A0AAD7T4J5"/>
<feature type="coiled-coil region" evidence="6">
    <location>
        <begin position="112"/>
        <end position="153"/>
    </location>
</feature>
<feature type="coiled-coil region" evidence="6">
    <location>
        <begin position="228"/>
        <end position="269"/>
    </location>
</feature>
<dbReference type="Pfam" id="PF04505">
    <property type="entry name" value="CD225"/>
    <property type="match status" value="1"/>
</dbReference>
<feature type="coiled-coil region" evidence="6">
    <location>
        <begin position="390"/>
        <end position="431"/>
    </location>
</feature>
<dbReference type="InterPro" id="IPR007593">
    <property type="entry name" value="CD225/Dispanin_fam"/>
</dbReference>
<reference evidence="8" key="1">
    <citation type="journal article" date="2023" name="Science">
        <title>Genome structures resolve the early diversification of teleost fishes.</title>
        <authorList>
            <person name="Parey E."/>
            <person name="Louis A."/>
            <person name="Montfort J."/>
            <person name="Bouchez O."/>
            <person name="Roques C."/>
            <person name="Iampietro C."/>
            <person name="Lluch J."/>
            <person name="Castinel A."/>
            <person name="Donnadieu C."/>
            <person name="Desvignes T."/>
            <person name="Floi Bucao C."/>
            <person name="Jouanno E."/>
            <person name="Wen M."/>
            <person name="Mejri S."/>
            <person name="Dirks R."/>
            <person name="Jansen H."/>
            <person name="Henkel C."/>
            <person name="Chen W.J."/>
            <person name="Zahm M."/>
            <person name="Cabau C."/>
            <person name="Klopp C."/>
            <person name="Thompson A.W."/>
            <person name="Robinson-Rechavi M."/>
            <person name="Braasch I."/>
            <person name="Lecointre G."/>
            <person name="Bobe J."/>
            <person name="Postlethwait J.H."/>
            <person name="Berthelot C."/>
            <person name="Roest Crollius H."/>
            <person name="Guiguen Y."/>
        </authorList>
    </citation>
    <scope>NUCLEOTIDE SEQUENCE</scope>
    <source>
        <strain evidence="8">NC1722</strain>
    </source>
</reference>
<comment type="similarity">
    <text evidence="2">Belongs to the CD225/Dispanin family.</text>
</comment>
<evidence type="ECO:0000256" key="4">
    <source>
        <dbReference type="ARBA" id="ARBA00022989"/>
    </source>
</evidence>
<keyword evidence="4 7" id="KW-1133">Transmembrane helix</keyword>
<evidence type="ECO:0000256" key="2">
    <source>
        <dbReference type="ARBA" id="ARBA00006843"/>
    </source>
</evidence>
<keyword evidence="6" id="KW-0175">Coiled coil</keyword>
<evidence type="ECO:0000313" key="9">
    <source>
        <dbReference type="Proteomes" id="UP001221898"/>
    </source>
</evidence>